<reference evidence="1" key="1">
    <citation type="submission" date="2022-10" db="EMBL/GenBank/DDBJ databases">
        <title>Culturing micro-colonial fungi from biological soil crusts in the Mojave desert and describing Neophaeococcomyces mojavensis, and introducing the new genera and species Taxawa tesnikishii.</title>
        <authorList>
            <person name="Kurbessoian T."/>
            <person name="Stajich J.E."/>
        </authorList>
    </citation>
    <scope>NUCLEOTIDE SEQUENCE</scope>
    <source>
        <strain evidence="1">TK_41</strain>
    </source>
</reference>
<evidence type="ECO:0000313" key="1">
    <source>
        <dbReference type="EMBL" id="KAJ9611396.1"/>
    </source>
</evidence>
<evidence type="ECO:0000313" key="2">
    <source>
        <dbReference type="Proteomes" id="UP001172673"/>
    </source>
</evidence>
<proteinExistence type="predicted"/>
<name>A0AA38XDD2_9EURO</name>
<organism evidence="1 2">
    <name type="scientific">Cladophialophora chaetospira</name>
    <dbReference type="NCBI Taxonomy" id="386627"/>
    <lineage>
        <taxon>Eukaryota</taxon>
        <taxon>Fungi</taxon>
        <taxon>Dikarya</taxon>
        <taxon>Ascomycota</taxon>
        <taxon>Pezizomycotina</taxon>
        <taxon>Eurotiomycetes</taxon>
        <taxon>Chaetothyriomycetidae</taxon>
        <taxon>Chaetothyriales</taxon>
        <taxon>Herpotrichiellaceae</taxon>
        <taxon>Cladophialophora</taxon>
    </lineage>
</organism>
<comment type="caution">
    <text evidence="1">The sequence shown here is derived from an EMBL/GenBank/DDBJ whole genome shotgun (WGS) entry which is preliminary data.</text>
</comment>
<protein>
    <submittedName>
        <fullName evidence="1">Uncharacterized protein</fullName>
    </submittedName>
</protein>
<gene>
    <name evidence="1" type="ORF">H2200_004580</name>
</gene>
<keyword evidence="2" id="KW-1185">Reference proteome</keyword>
<dbReference type="Proteomes" id="UP001172673">
    <property type="component" value="Unassembled WGS sequence"/>
</dbReference>
<sequence length="497" mass="55834">MAGTGAMLPPEVLYMVARAFINDLDDKQPGPVAFETLLALRRTSKFFAGMSVMKQALFKSITFYAVDANVADAENTDFSNIAPFVKQVSFVPSPHRVDLRLKDVEDVLVAGVIHHASDSGVKIKMTHFGYQCWTPVQASGSSLTDSKDNDILGGPPLCQECSSSKANWYIKFLQSAGNQQVWSLFSGVARQIHTQILKDAHRDQALISSGRVQRAWKTALKQLHSVKDVRLASFLSRTPSSRLNINKLFIHDCGPDCIQERKIINLTARCDASLFGAIVTCLATANIRPEYLSIDDEFLEHLVQYQGTPAWTHLDLSSVKSFRSVAARNEFCFPVEWDTLKQVCYDALLEKARNSIKHLSFDIGRASNFSSVLVPSLSGEFCPRLSTIELRSDFVDEAMLAADIRRLPALRRLVVDRSFSEGGGNWKAVFDAIRDHDRRPHVQFRGMVDYHCELVDIDCHPGANIKVRDEWDVTARLCRYLYHAGEWDDLLKLTFEE</sequence>
<dbReference type="AlphaFoldDB" id="A0AA38XDD2"/>
<dbReference type="EMBL" id="JAPDRK010000006">
    <property type="protein sequence ID" value="KAJ9611396.1"/>
    <property type="molecule type" value="Genomic_DNA"/>
</dbReference>
<accession>A0AA38XDD2</accession>